<evidence type="ECO:0000256" key="1">
    <source>
        <dbReference type="SAM" id="Phobius"/>
    </source>
</evidence>
<accession>A0AAN5CBU7</accession>
<reference evidence="3" key="1">
    <citation type="submission" date="2022-10" db="EMBL/GenBank/DDBJ databases">
        <title>Genome assembly of Pristionchus species.</title>
        <authorList>
            <person name="Yoshida K."/>
            <person name="Sommer R.J."/>
        </authorList>
    </citation>
    <scope>NUCLEOTIDE SEQUENCE [LARGE SCALE GENOMIC DNA]</scope>
    <source>
        <strain evidence="3">RS5460</strain>
    </source>
</reference>
<evidence type="ECO:0000313" key="3">
    <source>
        <dbReference type="Proteomes" id="UP001328107"/>
    </source>
</evidence>
<gene>
    <name evidence="2" type="ORF">PMAYCL1PPCAC_08855</name>
</gene>
<keyword evidence="1" id="KW-1133">Transmembrane helix</keyword>
<feature type="non-terminal residue" evidence="2">
    <location>
        <position position="1"/>
    </location>
</feature>
<name>A0AAN5CBU7_9BILA</name>
<keyword evidence="3" id="KW-1185">Reference proteome</keyword>
<evidence type="ECO:0000313" key="2">
    <source>
        <dbReference type="EMBL" id="GMR38660.1"/>
    </source>
</evidence>
<dbReference type="AlphaFoldDB" id="A0AAN5CBU7"/>
<proteinExistence type="predicted"/>
<keyword evidence="1" id="KW-0812">Transmembrane</keyword>
<feature type="transmembrane region" description="Helical" evidence="1">
    <location>
        <begin position="17"/>
        <end position="37"/>
    </location>
</feature>
<dbReference type="Proteomes" id="UP001328107">
    <property type="component" value="Unassembled WGS sequence"/>
</dbReference>
<organism evidence="2 3">
    <name type="scientific">Pristionchus mayeri</name>
    <dbReference type="NCBI Taxonomy" id="1317129"/>
    <lineage>
        <taxon>Eukaryota</taxon>
        <taxon>Metazoa</taxon>
        <taxon>Ecdysozoa</taxon>
        <taxon>Nematoda</taxon>
        <taxon>Chromadorea</taxon>
        <taxon>Rhabditida</taxon>
        <taxon>Rhabditina</taxon>
        <taxon>Diplogasteromorpha</taxon>
        <taxon>Diplogasteroidea</taxon>
        <taxon>Neodiplogasteridae</taxon>
        <taxon>Pristionchus</taxon>
    </lineage>
</organism>
<keyword evidence="1" id="KW-0472">Membrane</keyword>
<protein>
    <submittedName>
        <fullName evidence="2">Uncharacterized protein</fullName>
    </submittedName>
</protein>
<sequence length="155" mass="17862">DFSKEGTVIISQLSPSIQAICFVSMVICDALIIRKIYILRKSRMRLTPSTVLSSEISDIANRTSNIAALNMPYDTSATNTSKPNKFERRIAFAFLWLSLSFLIPTIIFNSRFLLQDFFLYGIISKISNLVNYSKFMVYTFSLPSIRRQFFRMLSR</sequence>
<dbReference type="EMBL" id="BTRK01000002">
    <property type="protein sequence ID" value="GMR38660.1"/>
    <property type="molecule type" value="Genomic_DNA"/>
</dbReference>
<feature type="transmembrane region" description="Helical" evidence="1">
    <location>
        <begin position="90"/>
        <end position="109"/>
    </location>
</feature>
<feature type="transmembrane region" description="Helical" evidence="1">
    <location>
        <begin position="129"/>
        <end position="145"/>
    </location>
</feature>
<comment type="caution">
    <text evidence="2">The sequence shown here is derived from an EMBL/GenBank/DDBJ whole genome shotgun (WGS) entry which is preliminary data.</text>
</comment>